<accession>A0A5B7DMF6</accession>
<organism evidence="1 2">
    <name type="scientific">Portunus trituberculatus</name>
    <name type="common">Swimming crab</name>
    <name type="synonym">Neptunus trituberculatus</name>
    <dbReference type="NCBI Taxonomy" id="210409"/>
    <lineage>
        <taxon>Eukaryota</taxon>
        <taxon>Metazoa</taxon>
        <taxon>Ecdysozoa</taxon>
        <taxon>Arthropoda</taxon>
        <taxon>Crustacea</taxon>
        <taxon>Multicrustacea</taxon>
        <taxon>Malacostraca</taxon>
        <taxon>Eumalacostraca</taxon>
        <taxon>Eucarida</taxon>
        <taxon>Decapoda</taxon>
        <taxon>Pleocyemata</taxon>
        <taxon>Brachyura</taxon>
        <taxon>Eubrachyura</taxon>
        <taxon>Portunoidea</taxon>
        <taxon>Portunidae</taxon>
        <taxon>Portuninae</taxon>
        <taxon>Portunus</taxon>
    </lineage>
</organism>
<gene>
    <name evidence="1" type="ORF">E2C01_015172</name>
</gene>
<sequence>MKHGKEIKAGQDRSVTEILEPVFCEWWMLQLCDRKTKRDEQFLRVVIRQLSSHGQLRDESKAPEVLTAGVRTAGQERVGIVEGAVGEAGTSPYLHGHEEHYHLWP</sequence>
<reference evidence="1 2" key="1">
    <citation type="submission" date="2019-05" db="EMBL/GenBank/DDBJ databases">
        <title>Another draft genome of Portunus trituberculatus and its Hox gene families provides insights of decapod evolution.</title>
        <authorList>
            <person name="Jeong J.-H."/>
            <person name="Song I."/>
            <person name="Kim S."/>
            <person name="Choi T."/>
            <person name="Kim D."/>
            <person name="Ryu S."/>
            <person name="Kim W."/>
        </authorList>
    </citation>
    <scope>NUCLEOTIDE SEQUENCE [LARGE SCALE GENOMIC DNA]</scope>
    <source>
        <tissue evidence="1">Muscle</tissue>
    </source>
</reference>
<protein>
    <submittedName>
        <fullName evidence="1">Uncharacterized protein</fullName>
    </submittedName>
</protein>
<dbReference type="AlphaFoldDB" id="A0A5B7DMF6"/>
<name>A0A5B7DMF6_PORTR</name>
<comment type="caution">
    <text evidence="1">The sequence shown here is derived from an EMBL/GenBank/DDBJ whole genome shotgun (WGS) entry which is preliminary data.</text>
</comment>
<dbReference type="Proteomes" id="UP000324222">
    <property type="component" value="Unassembled WGS sequence"/>
</dbReference>
<evidence type="ECO:0000313" key="2">
    <source>
        <dbReference type="Proteomes" id="UP000324222"/>
    </source>
</evidence>
<proteinExistence type="predicted"/>
<evidence type="ECO:0000313" key="1">
    <source>
        <dbReference type="EMBL" id="MPC22166.1"/>
    </source>
</evidence>
<keyword evidence="2" id="KW-1185">Reference proteome</keyword>
<dbReference type="EMBL" id="VSRR010001057">
    <property type="protein sequence ID" value="MPC22166.1"/>
    <property type="molecule type" value="Genomic_DNA"/>
</dbReference>